<keyword evidence="3" id="KW-1185">Reference proteome</keyword>
<organism evidence="2 3">
    <name type="scientific">Thalictrum thalictroides</name>
    <name type="common">Rue-anemone</name>
    <name type="synonym">Anemone thalictroides</name>
    <dbReference type="NCBI Taxonomy" id="46969"/>
    <lineage>
        <taxon>Eukaryota</taxon>
        <taxon>Viridiplantae</taxon>
        <taxon>Streptophyta</taxon>
        <taxon>Embryophyta</taxon>
        <taxon>Tracheophyta</taxon>
        <taxon>Spermatophyta</taxon>
        <taxon>Magnoliopsida</taxon>
        <taxon>Ranunculales</taxon>
        <taxon>Ranunculaceae</taxon>
        <taxon>Thalictroideae</taxon>
        <taxon>Thalictrum</taxon>
    </lineage>
</organism>
<dbReference type="InterPro" id="IPR055411">
    <property type="entry name" value="LRR_FXL15/At3g58940/PEG3-like"/>
</dbReference>
<dbReference type="InterPro" id="IPR006566">
    <property type="entry name" value="FBD"/>
</dbReference>
<dbReference type="PANTHER" id="PTHR31900">
    <property type="entry name" value="F-BOX/RNI SUPERFAMILY PROTEIN-RELATED"/>
    <property type="match status" value="1"/>
</dbReference>
<dbReference type="InterPro" id="IPR050232">
    <property type="entry name" value="FBL13/AtMIF1-like"/>
</dbReference>
<dbReference type="InterPro" id="IPR001810">
    <property type="entry name" value="F-box_dom"/>
</dbReference>
<dbReference type="Pfam" id="PF24758">
    <property type="entry name" value="LRR_At5g56370"/>
    <property type="match status" value="1"/>
</dbReference>
<accession>A0A7J6W6K0</accession>
<proteinExistence type="predicted"/>
<evidence type="ECO:0000313" key="3">
    <source>
        <dbReference type="Proteomes" id="UP000554482"/>
    </source>
</evidence>
<name>A0A7J6W6K0_THATH</name>
<dbReference type="InterPro" id="IPR036047">
    <property type="entry name" value="F-box-like_dom_sf"/>
</dbReference>
<dbReference type="InterPro" id="IPR053781">
    <property type="entry name" value="F-box_AtFBL13-like"/>
</dbReference>
<dbReference type="SMART" id="SM00579">
    <property type="entry name" value="FBD"/>
    <property type="match status" value="1"/>
</dbReference>
<protein>
    <submittedName>
        <fullName evidence="2">F-box/LRR-repeat protein</fullName>
    </submittedName>
</protein>
<evidence type="ECO:0000313" key="2">
    <source>
        <dbReference type="EMBL" id="KAF5192152.1"/>
    </source>
</evidence>
<dbReference type="SUPFAM" id="SSF81383">
    <property type="entry name" value="F-box domain"/>
    <property type="match status" value="1"/>
</dbReference>
<dbReference type="CDD" id="cd22160">
    <property type="entry name" value="F-box_AtFBL13-like"/>
    <property type="match status" value="1"/>
</dbReference>
<dbReference type="InterPro" id="IPR032675">
    <property type="entry name" value="LRR_dom_sf"/>
</dbReference>
<dbReference type="AlphaFoldDB" id="A0A7J6W6K0"/>
<reference evidence="2 3" key="1">
    <citation type="submission" date="2020-06" db="EMBL/GenBank/DDBJ databases">
        <title>Transcriptomic and genomic resources for Thalictrum thalictroides and T. hernandezii: Facilitating candidate gene discovery in an emerging model plant lineage.</title>
        <authorList>
            <person name="Arias T."/>
            <person name="Riano-Pachon D.M."/>
            <person name="Di Stilio V.S."/>
        </authorList>
    </citation>
    <scope>NUCLEOTIDE SEQUENCE [LARGE SCALE GENOMIC DNA]</scope>
    <source>
        <strain evidence="3">cv. WT478/WT964</strain>
        <tissue evidence="2">Leaves</tissue>
    </source>
</reference>
<feature type="domain" description="FBD" evidence="1">
    <location>
        <begin position="351"/>
        <end position="425"/>
    </location>
</feature>
<evidence type="ECO:0000259" key="1">
    <source>
        <dbReference type="SMART" id="SM00579"/>
    </source>
</evidence>
<dbReference type="Gene3D" id="3.80.10.10">
    <property type="entry name" value="Ribonuclease Inhibitor"/>
    <property type="match status" value="1"/>
</dbReference>
<dbReference type="Gene3D" id="1.20.1280.50">
    <property type="match status" value="1"/>
</dbReference>
<dbReference type="Pfam" id="PF08387">
    <property type="entry name" value="FBD"/>
    <property type="match status" value="1"/>
</dbReference>
<dbReference type="SUPFAM" id="SSF52047">
    <property type="entry name" value="RNI-like"/>
    <property type="match status" value="1"/>
</dbReference>
<dbReference type="Proteomes" id="UP000554482">
    <property type="component" value="Unassembled WGS sequence"/>
</dbReference>
<comment type="caution">
    <text evidence="2">The sequence shown here is derived from an EMBL/GenBank/DDBJ whole genome shotgun (WGS) entry which is preliminary data.</text>
</comment>
<dbReference type="EMBL" id="JABWDY010021776">
    <property type="protein sequence ID" value="KAF5192152.1"/>
    <property type="molecule type" value="Genomic_DNA"/>
</dbReference>
<dbReference type="PANTHER" id="PTHR31900:SF30">
    <property type="entry name" value="SUPERFAMILY PROTEIN, PUTATIVE-RELATED"/>
    <property type="match status" value="1"/>
</dbReference>
<dbReference type="OrthoDB" id="612216at2759"/>
<gene>
    <name evidence="2" type="ORF">FRX31_018261</name>
</gene>
<dbReference type="Pfam" id="PF00646">
    <property type="entry name" value="F-box"/>
    <property type="match status" value="1"/>
</dbReference>
<sequence>MCSTSGRQFIHLRSAQCFSTVSSKKLKIPHNLREGEDVISSLHDDVLLFILSFLDIKFAVHTSILSKRWRSLWYSLRVMNFDHRLYPWFKKFPFKNSLDEVITVVPNVQEVYLKLSSEPSHCLFTWKSIRVLKLKDVDGFIWIRNPHSVDLPALEALHLTRVVLNMKLFNGFLSKSPLLEALTIKCCDFIDVEILNISSPKLKKLCRDYMTKRFSLENLSALVSAEIDLHFPFGSNEEYTKQVIQFLEGLSHAKFLTLSASSLEIFSSAMGTLQCLPTQLSNLRHFKITSSPNDACAHVLQLLKSSPNIESFHLEITWVNLNSYVGRLYWDEPLFYSTVVEVYWEAEQQFQCMYQLKFIKIKNFLGCENEIKFLKVLLMKATVLEKISIVLAQVWPYSRDKMMSVVWKMLQSVPRASPHVILEFVNCFVLKL</sequence>